<keyword evidence="1" id="KW-0413">Isomerase</keyword>
<dbReference type="RefSeq" id="WP_135879082.1">
    <property type="nucleotide sequence ID" value="NZ_SRSO01000052.1"/>
</dbReference>
<organism evidence="1 2">
    <name type="scientific">Flavivirga rizhaonensis</name>
    <dbReference type="NCBI Taxonomy" id="2559571"/>
    <lineage>
        <taxon>Bacteria</taxon>
        <taxon>Pseudomonadati</taxon>
        <taxon>Bacteroidota</taxon>
        <taxon>Flavobacteriia</taxon>
        <taxon>Flavobacteriales</taxon>
        <taxon>Flavobacteriaceae</taxon>
        <taxon>Flavivirga</taxon>
    </lineage>
</organism>
<comment type="caution">
    <text evidence="1">The sequence shown here is derived from an EMBL/GenBank/DDBJ whole genome shotgun (WGS) entry which is preliminary data.</text>
</comment>
<gene>
    <name evidence="1" type="ORF">EM932_20515</name>
</gene>
<evidence type="ECO:0000313" key="1">
    <source>
        <dbReference type="EMBL" id="TGV00240.1"/>
    </source>
</evidence>
<dbReference type="Gene3D" id="3.20.20.150">
    <property type="entry name" value="Divalent-metal-dependent TIM barrel enzymes"/>
    <property type="match status" value="1"/>
</dbReference>
<dbReference type="SUPFAM" id="SSF51658">
    <property type="entry name" value="Xylose isomerase-like"/>
    <property type="match status" value="1"/>
</dbReference>
<keyword evidence="2" id="KW-1185">Reference proteome</keyword>
<dbReference type="InterPro" id="IPR036237">
    <property type="entry name" value="Xyl_isomerase-like_sf"/>
</dbReference>
<name>A0A4S1DQR7_9FLAO</name>
<protein>
    <submittedName>
        <fullName evidence="1">Sugar phosphate isomerase/epimerase</fullName>
    </submittedName>
</protein>
<sequence>MHIKFFCPYWGSEHLDYTTFLHKIKEAGYDGTEIILPYDKNDKDLIVKTAKQLNLEIIALWGGVIEGNFSTSIKTYEEHLRNACSIQPLFVNIQTGKDHYTYEQNMEFIHLAQRISEETRVKVVHETHRGKFSFAAHITREYLEKNPWIRITADFSHWCNVSESLLEDQPKNIEKAIANTDHIHARVGFAEGPQIPDPRTPEWQITLDAHISWWDRIIELKRSQNAPYITISPEFGPFPYMVMMPFTGLPISSQWDINLYMKNLLKARYKE</sequence>
<dbReference type="Proteomes" id="UP000307602">
    <property type="component" value="Unassembled WGS sequence"/>
</dbReference>
<proteinExistence type="predicted"/>
<evidence type="ECO:0000313" key="2">
    <source>
        <dbReference type="Proteomes" id="UP000307602"/>
    </source>
</evidence>
<dbReference type="EMBL" id="SRSO01000052">
    <property type="protein sequence ID" value="TGV00240.1"/>
    <property type="molecule type" value="Genomic_DNA"/>
</dbReference>
<dbReference type="OrthoDB" id="2555274at2"/>
<accession>A0A4S1DQR7</accession>
<reference evidence="1 2" key="1">
    <citation type="submission" date="2019-04" db="EMBL/GenBank/DDBJ databases">
        <authorList>
            <person name="Liu A."/>
        </authorList>
    </citation>
    <scope>NUCLEOTIDE SEQUENCE [LARGE SCALE GENOMIC DNA]</scope>
    <source>
        <strain evidence="1 2">RZ03</strain>
    </source>
</reference>
<dbReference type="GO" id="GO:0016853">
    <property type="term" value="F:isomerase activity"/>
    <property type="evidence" value="ECO:0007669"/>
    <property type="project" value="UniProtKB-KW"/>
</dbReference>
<dbReference type="AlphaFoldDB" id="A0A4S1DQR7"/>